<dbReference type="AlphaFoldDB" id="A0A2P5EL43"/>
<evidence type="ECO:0000256" key="4">
    <source>
        <dbReference type="ARBA" id="ARBA00022840"/>
    </source>
</evidence>
<sequence length="146" mass="16046">MEARVEPAPGDGEGEVEGEAWVGKVALTKLDVVDLAMGASMRQDGSSLREVVLRGGSVMLRYVKDPEGTTKLMSGDRWFYTRNVGMMHPDGYLEKRDRSKDVIISGGENLSSVEVESVLYGFPAINEEAKVAPQNESSRRRRPTLS</sequence>
<evidence type="ECO:0000256" key="2">
    <source>
        <dbReference type="ARBA" id="ARBA00022598"/>
    </source>
</evidence>
<evidence type="ECO:0000256" key="1">
    <source>
        <dbReference type="ARBA" id="ARBA00006432"/>
    </source>
</evidence>
<dbReference type="OrthoDB" id="1724841at2759"/>
<dbReference type="InterPro" id="IPR042099">
    <property type="entry name" value="ANL_N_sf"/>
</dbReference>
<name>A0A2P5EL43_TREOI</name>
<dbReference type="SUPFAM" id="SSF56801">
    <property type="entry name" value="Acetyl-CoA synthetase-like"/>
    <property type="match status" value="1"/>
</dbReference>
<organism evidence="5 6">
    <name type="scientific">Trema orientale</name>
    <name type="common">Charcoal tree</name>
    <name type="synonym">Celtis orientalis</name>
    <dbReference type="NCBI Taxonomy" id="63057"/>
    <lineage>
        <taxon>Eukaryota</taxon>
        <taxon>Viridiplantae</taxon>
        <taxon>Streptophyta</taxon>
        <taxon>Embryophyta</taxon>
        <taxon>Tracheophyta</taxon>
        <taxon>Spermatophyta</taxon>
        <taxon>Magnoliopsida</taxon>
        <taxon>eudicotyledons</taxon>
        <taxon>Gunneridae</taxon>
        <taxon>Pentapetalae</taxon>
        <taxon>rosids</taxon>
        <taxon>fabids</taxon>
        <taxon>Rosales</taxon>
        <taxon>Cannabaceae</taxon>
        <taxon>Trema</taxon>
    </lineage>
</organism>
<gene>
    <name evidence="5" type="ORF">TorRG33x02_179890</name>
</gene>
<evidence type="ECO:0000256" key="3">
    <source>
        <dbReference type="ARBA" id="ARBA00022741"/>
    </source>
</evidence>
<keyword evidence="4" id="KW-0067">ATP-binding</keyword>
<dbReference type="InParanoid" id="A0A2P5EL43"/>
<dbReference type="EMBL" id="JXTC01000135">
    <property type="protein sequence ID" value="PON86270.1"/>
    <property type="molecule type" value="Genomic_DNA"/>
</dbReference>
<keyword evidence="6" id="KW-1185">Reference proteome</keyword>
<dbReference type="GO" id="GO:0005524">
    <property type="term" value="F:ATP binding"/>
    <property type="evidence" value="ECO:0007669"/>
    <property type="project" value="UniProtKB-KW"/>
</dbReference>
<comment type="caution">
    <text evidence="5">The sequence shown here is derived from an EMBL/GenBank/DDBJ whole genome shotgun (WGS) entry which is preliminary data.</text>
</comment>
<keyword evidence="2 5" id="KW-0436">Ligase</keyword>
<comment type="similarity">
    <text evidence="1">Belongs to the ATP-dependent AMP-binding enzyme family.</text>
</comment>
<dbReference type="GO" id="GO:0016874">
    <property type="term" value="F:ligase activity"/>
    <property type="evidence" value="ECO:0007669"/>
    <property type="project" value="UniProtKB-KW"/>
</dbReference>
<keyword evidence="3" id="KW-0547">Nucleotide-binding</keyword>
<evidence type="ECO:0000313" key="5">
    <source>
        <dbReference type="EMBL" id="PON86270.1"/>
    </source>
</evidence>
<dbReference type="Gene3D" id="3.40.50.12780">
    <property type="entry name" value="N-terminal domain of ligase-like"/>
    <property type="match status" value="1"/>
</dbReference>
<dbReference type="PANTHER" id="PTHR43859:SF57">
    <property type="entry name" value="ACYL-ACTIVATING ENZYME 8-RELATED"/>
    <property type="match status" value="1"/>
</dbReference>
<dbReference type="STRING" id="63057.A0A2P5EL43"/>
<proteinExistence type="inferred from homology"/>
<evidence type="ECO:0000313" key="6">
    <source>
        <dbReference type="Proteomes" id="UP000237000"/>
    </source>
</evidence>
<dbReference type="PANTHER" id="PTHR43859">
    <property type="entry name" value="ACYL-ACTIVATING ENZYME"/>
    <property type="match status" value="1"/>
</dbReference>
<dbReference type="Proteomes" id="UP000237000">
    <property type="component" value="Unassembled WGS sequence"/>
</dbReference>
<reference evidence="6" key="1">
    <citation type="submission" date="2016-06" db="EMBL/GenBank/DDBJ databases">
        <title>Parallel loss of symbiosis genes in relatives of nitrogen-fixing non-legume Parasponia.</title>
        <authorList>
            <person name="Van Velzen R."/>
            <person name="Holmer R."/>
            <person name="Bu F."/>
            <person name="Rutten L."/>
            <person name="Van Zeijl A."/>
            <person name="Liu W."/>
            <person name="Santuari L."/>
            <person name="Cao Q."/>
            <person name="Sharma T."/>
            <person name="Shen D."/>
            <person name="Roswanjaya Y."/>
            <person name="Wardhani T."/>
            <person name="Kalhor M.S."/>
            <person name="Jansen J."/>
            <person name="Van den Hoogen J."/>
            <person name="Gungor B."/>
            <person name="Hartog M."/>
            <person name="Hontelez J."/>
            <person name="Verver J."/>
            <person name="Yang W.-C."/>
            <person name="Schijlen E."/>
            <person name="Repin R."/>
            <person name="Schilthuizen M."/>
            <person name="Schranz E."/>
            <person name="Heidstra R."/>
            <person name="Miyata K."/>
            <person name="Fedorova E."/>
            <person name="Kohlen W."/>
            <person name="Bisseling T."/>
            <person name="Smit S."/>
            <person name="Geurts R."/>
        </authorList>
    </citation>
    <scope>NUCLEOTIDE SEQUENCE [LARGE SCALE GENOMIC DNA]</scope>
    <source>
        <strain evidence="6">cv. RG33-2</strain>
    </source>
</reference>
<accession>A0A2P5EL43</accession>
<protein>
    <submittedName>
        <fullName evidence="5">AMP-dependent synthetase/ligase</fullName>
    </submittedName>
</protein>